<evidence type="ECO:0000259" key="1">
    <source>
        <dbReference type="Pfam" id="PF13723"/>
    </source>
</evidence>
<sequence length="276" mass="28121">MIGSRTTSPVLSAGIAGIGFWTRGLPSWAAARAYLADGPPSNGMPPADAPAKPSAQLLAPNERRRAPDTVAVALEVALAACTAARRDPATLSSVFASTHGDLAITDYMCETLASEPRTISPTRFHNSVHNAAAGYWTIGAGAMAPATAISAYDASFAQGLLEALAQLATGTDAVLLVGYDGAATGPLGQISRSEGLLGGALLLVADPQPGMPRLRASIQEARVNAPIDTEGALSRLAAGNAMLPMLPLFEALGLLRPHAAITAGSGKILGMEIAYD</sequence>
<feature type="domain" description="Beta-ketoacyl synthase-like N-terminal" evidence="1">
    <location>
        <begin position="48"/>
        <end position="193"/>
    </location>
</feature>
<dbReference type="SUPFAM" id="SSF53901">
    <property type="entry name" value="Thiolase-like"/>
    <property type="match status" value="1"/>
</dbReference>
<dbReference type="InterPro" id="IPR014030">
    <property type="entry name" value="Ketoacyl_synth_N"/>
</dbReference>
<reference evidence="2 3" key="1">
    <citation type="submission" date="2023-07" db="EMBL/GenBank/DDBJ databases">
        <title>Sorghum-associated microbial communities from plants grown in Nebraska, USA.</title>
        <authorList>
            <person name="Schachtman D."/>
        </authorList>
    </citation>
    <scope>NUCLEOTIDE SEQUENCE [LARGE SCALE GENOMIC DNA]</scope>
    <source>
        <strain evidence="2 3">BE107</strain>
    </source>
</reference>
<gene>
    <name evidence="2" type="ORF">J2W94_002275</name>
</gene>
<proteinExistence type="predicted"/>
<name>A0ABU1RT98_9GAMM</name>
<evidence type="ECO:0000313" key="3">
    <source>
        <dbReference type="Proteomes" id="UP001254759"/>
    </source>
</evidence>
<organism evidence="2 3">
    <name type="scientific">Pseudoxanthomonas sacheonensis</name>
    <dbReference type="NCBI Taxonomy" id="443615"/>
    <lineage>
        <taxon>Bacteria</taxon>
        <taxon>Pseudomonadati</taxon>
        <taxon>Pseudomonadota</taxon>
        <taxon>Gammaproteobacteria</taxon>
        <taxon>Lysobacterales</taxon>
        <taxon>Lysobacteraceae</taxon>
        <taxon>Pseudoxanthomonas</taxon>
    </lineage>
</organism>
<comment type="caution">
    <text evidence="2">The sequence shown here is derived from an EMBL/GenBank/DDBJ whole genome shotgun (WGS) entry which is preliminary data.</text>
</comment>
<accession>A0ABU1RT98</accession>
<evidence type="ECO:0000313" key="2">
    <source>
        <dbReference type="EMBL" id="MDR6841990.1"/>
    </source>
</evidence>
<dbReference type="InterPro" id="IPR016039">
    <property type="entry name" value="Thiolase-like"/>
</dbReference>
<dbReference type="Gene3D" id="3.40.47.10">
    <property type="match status" value="1"/>
</dbReference>
<keyword evidence="3" id="KW-1185">Reference proteome</keyword>
<dbReference type="EMBL" id="JAVDTT010000002">
    <property type="protein sequence ID" value="MDR6841990.1"/>
    <property type="molecule type" value="Genomic_DNA"/>
</dbReference>
<dbReference type="Proteomes" id="UP001254759">
    <property type="component" value="Unassembled WGS sequence"/>
</dbReference>
<dbReference type="RefSeq" id="WP_310093295.1">
    <property type="nucleotide sequence ID" value="NZ_JAVDTT010000002.1"/>
</dbReference>
<protein>
    <recommendedName>
        <fullName evidence="1">Beta-ketoacyl synthase-like N-terminal domain-containing protein</fullName>
    </recommendedName>
</protein>
<dbReference type="Pfam" id="PF13723">
    <property type="entry name" value="Ketoacyl-synt_2"/>
    <property type="match status" value="1"/>
</dbReference>